<dbReference type="PANTHER" id="PTHR31221:SF126">
    <property type="entry name" value="WRKY DOMAIN-CONTAINING PROTEIN"/>
    <property type="match status" value="1"/>
</dbReference>
<evidence type="ECO:0000256" key="3">
    <source>
        <dbReference type="ARBA" id="ARBA00023015"/>
    </source>
</evidence>
<name>A0AB40B7I6_DIOCR</name>
<organism evidence="9 10">
    <name type="scientific">Dioscorea cayennensis subsp. rotundata</name>
    <name type="common">White Guinea yam</name>
    <name type="synonym">Dioscorea rotundata</name>
    <dbReference type="NCBI Taxonomy" id="55577"/>
    <lineage>
        <taxon>Eukaryota</taxon>
        <taxon>Viridiplantae</taxon>
        <taxon>Streptophyta</taxon>
        <taxon>Embryophyta</taxon>
        <taxon>Tracheophyta</taxon>
        <taxon>Spermatophyta</taxon>
        <taxon>Magnoliopsida</taxon>
        <taxon>Liliopsida</taxon>
        <taxon>Dioscoreales</taxon>
        <taxon>Dioscoreaceae</taxon>
        <taxon>Dioscorea</taxon>
    </lineage>
</organism>
<dbReference type="SMART" id="SM00774">
    <property type="entry name" value="WRKY"/>
    <property type="match status" value="2"/>
</dbReference>
<gene>
    <name evidence="10" type="primary">LOC120259848</name>
</gene>
<sequence length="680" mass="74508">MGGVAEQCSAMASENRGSWKAKVAGSIAERRAERCGFSVTPRLNTVRFRSVSPVSSPASRSPCFLTIPPGLSPAALLDSPVLLSSSQALASPSIGRLRWLSDDIAPGIPCLPSDEIQVPSSIFDDQLISANANNEIQDTVHLHIESDGQAGATEVKSFTNEEHNGTKGSDTVALESKHVNLPTHICPPFDGVNVEPQLPSNGDQPDHGPTLGKQAEDGYNWRKYGQKHVKGSVHPRSYYKCTHPSCQVKKKVERSHDGQITEIIYRGAHNHPKPQPSRRCAFGMPCSVNEMSDATMGSRSCTIIDEELTLSSRQGSEDKNAAEWSSDGPSSSSIVTELSETLSTVKEKQPDLLKLTDDQEIPSTLNKLIDEEDGATQGTMSLEDDGGEDETESKRMKIGSLLIETSSTSRAAHEQKVVVQTNSDVDILDDGYRWRKYGQKVVKGNPNPRSYYKCTNPGCSVRKHVERASHDLKSVITTYEGKHNHEVPVTRNNSQINSCFNMQPASNAQNSGTPAGPANLSIADLRAVQRTEKRQEFGCDFKSGYTDSIIVNQLAGTSLCYDMKAPTLQQMHWASFGLEINPMEAFHASSIPNIVQDYPVSTPTELYRPNISLPSNDLNQGSFILSELQPFLRHRNPREGILRYRQPKQEVNNDNYNSPINAPSDSLAFTDGQYFGGLPL</sequence>
<evidence type="ECO:0000259" key="8">
    <source>
        <dbReference type="PROSITE" id="PS50811"/>
    </source>
</evidence>
<evidence type="ECO:0000256" key="1">
    <source>
        <dbReference type="ARBA" id="ARBA00004123"/>
    </source>
</evidence>
<comment type="subcellular location">
    <subcellularLocation>
        <location evidence="1">Nucleus</location>
    </subcellularLocation>
</comment>
<accession>A0AB40B7I6</accession>
<feature type="region of interest" description="Disordered" evidence="7">
    <location>
        <begin position="309"/>
        <end position="334"/>
    </location>
</feature>
<dbReference type="GO" id="GO:0003700">
    <property type="term" value="F:DNA-binding transcription factor activity"/>
    <property type="evidence" value="ECO:0007669"/>
    <property type="project" value="InterPro"/>
</dbReference>
<dbReference type="GeneID" id="120259848"/>
<evidence type="ECO:0000313" key="9">
    <source>
        <dbReference type="Proteomes" id="UP001515500"/>
    </source>
</evidence>
<dbReference type="SUPFAM" id="SSF118290">
    <property type="entry name" value="WRKY DNA-binding domain"/>
    <property type="match status" value="2"/>
</dbReference>
<dbReference type="RefSeq" id="XP_039123230.1">
    <property type="nucleotide sequence ID" value="XM_039267296.1"/>
</dbReference>
<dbReference type="AlphaFoldDB" id="A0AB40B7I6"/>
<dbReference type="InterPro" id="IPR044810">
    <property type="entry name" value="WRKY_plant"/>
</dbReference>
<keyword evidence="2" id="KW-0677">Repeat</keyword>
<feature type="region of interest" description="Disordered" evidence="7">
    <location>
        <begin position="194"/>
        <end position="216"/>
    </location>
</feature>
<feature type="domain" description="WRKY" evidence="8">
    <location>
        <begin position="423"/>
        <end position="488"/>
    </location>
</feature>
<feature type="domain" description="WRKY" evidence="8">
    <location>
        <begin position="216"/>
        <end position="274"/>
    </location>
</feature>
<dbReference type="Pfam" id="PF03106">
    <property type="entry name" value="WRKY"/>
    <property type="match status" value="2"/>
</dbReference>
<proteinExistence type="predicted"/>
<dbReference type="PROSITE" id="PS50811">
    <property type="entry name" value="WRKY"/>
    <property type="match status" value="2"/>
</dbReference>
<keyword evidence="3" id="KW-0805">Transcription regulation</keyword>
<dbReference type="FunFam" id="2.20.25.80:FF:000001">
    <property type="entry name" value="WRKY transcription factor 33"/>
    <property type="match status" value="1"/>
</dbReference>
<feature type="region of interest" description="Disordered" evidence="7">
    <location>
        <begin position="368"/>
        <end position="393"/>
    </location>
</feature>
<evidence type="ECO:0000256" key="2">
    <source>
        <dbReference type="ARBA" id="ARBA00022737"/>
    </source>
</evidence>
<keyword evidence="4" id="KW-0238">DNA-binding</keyword>
<evidence type="ECO:0000256" key="6">
    <source>
        <dbReference type="ARBA" id="ARBA00023242"/>
    </source>
</evidence>
<dbReference type="FunFam" id="2.20.25.80:FF:000006">
    <property type="entry name" value="WRKY transcription factor"/>
    <property type="match status" value="1"/>
</dbReference>
<dbReference type="Proteomes" id="UP001515500">
    <property type="component" value="Chromosome 5"/>
</dbReference>
<protein>
    <submittedName>
        <fullName evidence="10">WRKY transcription factor SUSIBA2-like isoform X1</fullName>
    </submittedName>
</protein>
<evidence type="ECO:0000256" key="4">
    <source>
        <dbReference type="ARBA" id="ARBA00023125"/>
    </source>
</evidence>
<evidence type="ECO:0000256" key="5">
    <source>
        <dbReference type="ARBA" id="ARBA00023163"/>
    </source>
</evidence>
<evidence type="ECO:0000256" key="7">
    <source>
        <dbReference type="SAM" id="MobiDB-lite"/>
    </source>
</evidence>
<dbReference type="GO" id="GO:0043565">
    <property type="term" value="F:sequence-specific DNA binding"/>
    <property type="evidence" value="ECO:0007669"/>
    <property type="project" value="InterPro"/>
</dbReference>
<dbReference type="Gene3D" id="2.20.25.80">
    <property type="entry name" value="WRKY domain"/>
    <property type="match status" value="2"/>
</dbReference>
<feature type="compositionally biased region" description="Acidic residues" evidence="7">
    <location>
        <begin position="382"/>
        <end position="391"/>
    </location>
</feature>
<keyword evidence="5" id="KW-0804">Transcription</keyword>
<dbReference type="InterPro" id="IPR003657">
    <property type="entry name" value="WRKY_dom"/>
</dbReference>
<keyword evidence="9" id="KW-1185">Reference proteome</keyword>
<dbReference type="PANTHER" id="PTHR31221">
    <property type="entry name" value="WRKY TRANSCRIPTION FACTOR PROTEIN 1-RELATED"/>
    <property type="match status" value="1"/>
</dbReference>
<dbReference type="InterPro" id="IPR036576">
    <property type="entry name" value="WRKY_dom_sf"/>
</dbReference>
<evidence type="ECO:0000313" key="10">
    <source>
        <dbReference type="RefSeq" id="XP_039123230.1"/>
    </source>
</evidence>
<dbReference type="GO" id="GO:0005634">
    <property type="term" value="C:nucleus"/>
    <property type="evidence" value="ECO:0007669"/>
    <property type="project" value="UniProtKB-SubCell"/>
</dbReference>
<reference evidence="10" key="1">
    <citation type="submission" date="2025-08" db="UniProtKB">
        <authorList>
            <consortium name="RefSeq"/>
        </authorList>
    </citation>
    <scope>IDENTIFICATION</scope>
</reference>
<keyword evidence="6" id="KW-0539">Nucleus</keyword>